<comment type="caution">
    <text evidence="2">The sequence shown here is derived from an EMBL/GenBank/DDBJ whole genome shotgun (WGS) entry which is preliminary data.</text>
</comment>
<dbReference type="AlphaFoldDB" id="A0A934WVB3"/>
<name>A0A934WVB3_9BACT</name>
<dbReference type="GO" id="GO:0046872">
    <property type="term" value="F:metal ion binding"/>
    <property type="evidence" value="ECO:0007669"/>
    <property type="project" value="InterPro"/>
</dbReference>
<dbReference type="InterPro" id="IPR006035">
    <property type="entry name" value="Ureohydrolase"/>
</dbReference>
<gene>
    <name evidence="2" type="ORF">JKA74_01545</name>
</gene>
<sequence length="331" mass="36827">MELKYFHYADQQTINTHCNSREGESKLGETVSFGINWKVAQAQFVVLGIQESIGVKANLGIAGTHSAWDAYLSSFLNVQHTDRLNGSNIHILGAFDFSAFADINASVNDYREATEKMDEQVFPVIEEIIAAGKTPIIIGGSHANAYPIIKGAFLGKNRKPIHVINMDAHADFRRKEGRHSGNPFRFAKEAGFMEKYTMLGLHENYNSQAMLTDMAKHKDIHHYFWEDIFLRNKISFDDAFQDLVEITQGSCGIELDLDSVEGVLSSAMSPSGFSSTQARQFAYRCGRQTEATYLHLCEASSQLENSLSSGTTGKLLSYLVTDFIKGVSEKN</sequence>
<protein>
    <submittedName>
        <fullName evidence="2">Formimidoylglutamase</fullName>
    </submittedName>
</protein>
<dbReference type="CDD" id="cd09988">
    <property type="entry name" value="Formimidoylglutamase"/>
    <property type="match status" value="1"/>
</dbReference>
<dbReference type="GO" id="GO:0016813">
    <property type="term" value="F:hydrolase activity, acting on carbon-nitrogen (but not peptide) bonds, in linear amidines"/>
    <property type="evidence" value="ECO:0007669"/>
    <property type="project" value="UniProtKB-ARBA"/>
</dbReference>
<accession>A0A934WVB3</accession>
<dbReference type="InterPro" id="IPR023696">
    <property type="entry name" value="Ureohydrolase_dom_sf"/>
</dbReference>
<comment type="similarity">
    <text evidence="1">Belongs to the arginase family.</text>
</comment>
<dbReference type="RefSeq" id="WP_201429390.1">
    <property type="nucleotide sequence ID" value="NZ_JAEQBW010000001.1"/>
</dbReference>
<evidence type="ECO:0000313" key="3">
    <source>
        <dbReference type="Proteomes" id="UP000611723"/>
    </source>
</evidence>
<dbReference type="PROSITE" id="PS51409">
    <property type="entry name" value="ARGINASE_2"/>
    <property type="match status" value="1"/>
</dbReference>
<evidence type="ECO:0000256" key="1">
    <source>
        <dbReference type="PROSITE-ProRule" id="PRU00742"/>
    </source>
</evidence>
<evidence type="ECO:0000313" key="2">
    <source>
        <dbReference type="EMBL" id="MBK6263703.1"/>
    </source>
</evidence>
<dbReference type="SUPFAM" id="SSF52768">
    <property type="entry name" value="Arginase/deacetylase"/>
    <property type="match status" value="1"/>
</dbReference>
<reference evidence="2" key="1">
    <citation type="submission" date="2021-01" db="EMBL/GenBank/DDBJ databases">
        <title>Marivirga aurantiaca sp. nov., isolated from intertidal surface sediments.</title>
        <authorList>
            <person name="Zhang M."/>
        </authorList>
    </citation>
    <scope>NUCLEOTIDE SEQUENCE</scope>
    <source>
        <strain evidence="2">S37H4</strain>
    </source>
</reference>
<dbReference type="Pfam" id="PF00491">
    <property type="entry name" value="Arginase"/>
    <property type="match status" value="1"/>
</dbReference>
<proteinExistence type="inferred from homology"/>
<dbReference type="Gene3D" id="3.40.800.10">
    <property type="entry name" value="Ureohydrolase domain"/>
    <property type="match status" value="1"/>
</dbReference>
<keyword evidence="3" id="KW-1185">Reference proteome</keyword>
<organism evidence="2 3">
    <name type="scientific">Marivirga aurantiaca</name>
    <dbReference type="NCBI Taxonomy" id="2802615"/>
    <lineage>
        <taxon>Bacteria</taxon>
        <taxon>Pseudomonadati</taxon>
        <taxon>Bacteroidota</taxon>
        <taxon>Cytophagia</taxon>
        <taxon>Cytophagales</taxon>
        <taxon>Marivirgaceae</taxon>
        <taxon>Marivirga</taxon>
    </lineage>
</organism>
<dbReference type="Proteomes" id="UP000611723">
    <property type="component" value="Unassembled WGS sequence"/>
</dbReference>
<dbReference type="EMBL" id="JAEQBW010000001">
    <property type="protein sequence ID" value="MBK6263703.1"/>
    <property type="molecule type" value="Genomic_DNA"/>
</dbReference>